<feature type="compositionally biased region" description="Low complexity" evidence="1">
    <location>
        <begin position="40"/>
        <end position="49"/>
    </location>
</feature>
<sequence length="289" mass="29093">MAYRLFVLLPLLLASVSADSMHATNDVASVAEPMAPVPAPTVDADPTDAIESTKNAAPDAEPVVPISAPEAQQQQQAPAAAAASTDDMKPKNNVASVAEPAAPIPAPEAQQQQPAPVAAAAPTVISHEQAGAVIKSAVAKAQEIKSPSNIAVSDPAGHLISFLRMDGALLVSIEVAQKKAKTVSMFGGKYRTGDLYNATSPGGPLYGIQTTNNGLLFFGGGVPLKSGGNFIGAIGVSGGTVDQDQTIANAAAQSVNLSIPAAASKALVDPIAAPQAPISNAPVLTQDED</sequence>
<comment type="caution">
    <text evidence="3">The sequence shown here is derived from an EMBL/GenBank/DDBJ whole genome shotgun (WGS) entry which is preliminary data.</text>
</comment>
<keyword evidence="2" id="KW-0732">Signal</keyword>
<proteinExistence type="predicted"/>
<feature type="compositionally biased region" description="Low complexity" evidence="1">
    <location>
        <begin position="68"/>
        <end position="83"/>
    </location>
</feature>
<feature type="region of interest" description="Disordered" evidence="1">
    <location>
        <begin position="34"/>
        <end position="91"/>
    </location>
</feature>
<dbReference type="Pfam" id="PF03928">
    <property type="entry name" value="HbpS-like"/>
    <property type="match status" value="1"/>
</dbReference>
<dbReference type="EMBL" id="SNSC02000002">
    <property type="protein sequence ID" value="TID26730.1"/>
    <property type="molecule type" value="Genomic_DNA"/>
</dbReference>
<evidence type="ECO:0008006" key="5">
    <source>
        <dbReference type="Google" id="ProtNLM"/>
    </source>
</evidence>
<dbReference type="AlphaFoldDB" id="A0A4Z1PD60"/>
<dbReference type="InterPro" id="IPR038084">
    <property type="entry name" value="PduO/GlcC-like_sf"/>
</dbReference>
<dbReference type="Gene3D" id="3.30.450.150">
    <property type="entry name" value="Haem-degrading domain"/>
    <property type="match status" value="1"/>
</dbReference>
<evidence type="ECO:0000256" key="2">
    <source>
        <dbReference type="SAM" id="SignalP"/>
    </source>
</evidence>
<feature type="signal peptide" evidence="2">
    <location>
        <begin position="1"/>
        <end position="18"/>
    </location>
</feature>
<protein>
    <recommendedName>
        <fullName evidence="5">DUF336-domain-containing protein</fullName>
    </recommendedName>
</protein>
<keyword evidence="4" id="KW-1185">Reference proteome</keyword>
<dbReference type="InterPro" id="IPR052517">
    <property type="entry name" value="GlcG_carb_metab_protein"/>
</dbReference>
<organism evidence="3 4">
    <name type="scientific">Venturia nashicola</name>
    <dbReference type="NCBI Taxonomy" id="86259"/>
    <lineage>
        <taxon>Eukaryota</taxon>
        <taxon>Fungi</taxon>
        <taxon>Dikarya</taxon>
        <taxon>Ascomycota</taxon>
        <taxon>Pezizomycotina</taxon>
        <taxon>Dothideomycetes</taxon>
        <taxon>Pleosporomycetidae</taxon>
        <taxon>Venturiales</taxon>
        <taxon>Venturiaceae</taxon>
        <taxon>Venturia</taxon>
    </lineage>
</organism>
<evidence type="ECO:0000256" key="1">
    <source>
        <dbReference type="SAM" id="MobiDB-lite"/>
    </source>
</evidence>
<dbReference type="PANTHER" id="PTHR34309">
    <property type="entry name" value="SLR1406 PROTEIN"/>
    <property type="match status" value="1"/>
</dbReference>
<name>A0A4Z1PD60_9PEZI</name>
<dbReference type="SUPFAM" id="SSF143744">
    <property type="entry name" value="GlcG-like"/>
    <property type="match status" value="1"/>
</dbReference>
<gene>
    <name evidence="3" type="ORF">E6O75_ATG01223</name>
</gene>
<feature type="chain" id="PRO_5021389338" description="DUF336-domain-containing protein" evidence="2">
    <location>
        <begin position="19"/>
        <end position="289"/>
    </location>
</feature>
<evidence type="ECO:0000313" key="4">
    <source>
        <dbReference type="Proteomes" id="UP000298493"/>
    </source>
</evidence>
<dbReference type="InterPro" id="IPR005624">
    <property type="entry name" value="PduO/GlcC-like"/>
</dbReference>
<reference evidence="3 4" key="1">
    <citation type="submission" date="2019-04" db="EMBL/GenBank/DDBJ databases">
        <title>High contiguity whole genome sequence and gene annotation resource for two Venturia nashicola isolates.</title>
        <authorList>
            <person name="Prokchorchik M."/>
            <person name="Won K."/>
            <person name="Lee Y."/>
            <person name="Choi E.D."/>
            <person name="Segonzac C."/>
            <person name="Sohn K.H."/>
        </authorList>
    </citation>
    <scope>NUCLEOTIDE SEQUENCE [LARGE SCALE GENOMIC DNA]</scope>
    <source>
        <strain evidence="3 4">PRI2</strain>
    </source>
</reference>
<dbReference type="PANTHER" id="PTHR34309:SF1">
    <property type="entry name" value="PROTEIN GLCG"/>
    <property type="match status" value="1"/>
</dbReference>
<evidence type="ECO:0000313" key="3">
    <source>
        <dbReference type="EMBL" id="TID26730.1"/>
    </source>
</evidence>
<dbReference type="OrthoDB" id="5075159at2759"/>
<dbReference type="Proteomes" id="UP000298493">
    <property type="component" value="Unassembled WGS sequence"/>
</dbReference>
<accession>A0A4Z1PD60</accession>